<comment type="similarity">
    <text evidence="3">Belongs to the PrpD family.</text>
</comment>
<dbReference type="PANTHER" id="PTHR16943">
    <property type="entry name" value="2-METHYLCITRATE DEHYDRATASE-RELATED"/>
    <property type="match status" value="1"/>
</dbReference>
<dbReference type="InParanoid" id="A0A1M7INC0"/>
<dbReference type="InterPro" id="IPR042183">
    <property type="entry name" value="MmgE/PrpD_sf_1"/>
</dbReference>
<keyword evidence="6" id="KW-0816">Tricarboxylic acid cycle</keyword>
<evidence type="ECO:0000256" key="7">
    <source>
        <dbReference type="ARBA" id="ARBA00023239"/>
    </source>
</evidence>
<evidence type="ECO:0000259" key="8">
    <source>
        <dbReference type="Pfam" id="PF03972"/>
    </source>
</evidence>
<comment type="catalytic activity">
    <reaction evidence="1">
        <text>(2S,3S)-2-methylcitrate = 2-methyl-cis-aconitate + H2O</text>
        <dbReference type="Rhea" id="RHEA:17725"/>
        <dbReference type="ChEBI" id="CHEBI:15377"/>
        <dbReference type="ChEBI" id="CHEBI:57872"/>
        <dbReference type="ChEBI" id="CHEBI:58853"/>
        <dbReference type="EC" id="4.2.1.79"/>
    </reaction>
</comment>
<dbReference type="STRING" id="29571.SAMN05878437_2879"/>
<dbReference type="Proteomes" id="UP000190911">
    <property type="component" value="Chromosome I"/>
</dbReference>
<organism evidence="10 11">
    <name type="scientific">Vreelandella subglaciescola</name>
    <dbReference type="NCBI Taxonomy" id="29571"/>
    <lineage>
        <taxon>Bacteria</taxon>
        <taxon>Pseudomonadati</taxon>
        <taxon>Pseudomonadota</taxon>
        <taxon>Gammaproteobacteria</taxon>
        <taxon>Oceanospirillales</taxon>
        <taxon>Halomonadaceae</taxon>
        <taxon>Vreelandella</taxon>
    </lineage>
</organism>
<comment type="pathway">
    <text evidence="2">Organic acid metabolism; propanoate degradation.</text>
</comment>
<dbReference type="FunCoup" id="A0A1M7INC0">
    <property type="interactions" value="193"/>
</dbReference>
<dbReference type="Pfam" id="PF03972">
    <property type="entry name" value="MmgE_PrpD_N"/>
    <property type="match status" value="1"/>
</dbReference>
<dbReference type="EC" id="4.2.1.79" evidence="4"/>
<keyword evidence="11" id="KW-1185">Reference proteome</keyword>
<dbReference type="UniPathway" id="UPA00946"/>
<sequence length="494" mass="54734">MSATSNVNQRPDYDAELQRIADYVLNFSAPSEEALETARYCLMDTLGCGLLALRFPECTKHLGPMVAGTTVPCGARVPGTSFCLDPVKAAFDIGATIRWLDYNDTWLAAEWGHPSDNLGAILAVADHLSQQRAARGESPLMMGDVLNAMIMAHEIQGVLALDNSFNRVGLDHVVLVKVASTAVSAWLMGANREQLLSALSHAFVDGQSLRTYRHAPNAGSRKSWAAGDATARAVRLADIAMRGEMGIPGALSAPQWGFYDVLFSHGNNDLAIKPEGERRLRFQRELGCYVMENVLFKIAFPAEFHAQTACEAAMALHPQVAGRLDEIERIELTTHESAIRIIAKTGPLANPADRDHCLQYMVAVPLMFGALTAEHYEDAFHAAYPQIDRLRETMHVVEEPRYTEDYLDPDKRSIANAVQVFFSDGSHTDKVAVEYPIGHRRRRDEGLPQLVEKFSRHLATRFPPQQAAAIFAQCESTGVLEHMPVHRFMDEWRI</sequence>
<dbReference type="Pfam" id="PF19305">
    <property type="entry name" value="MmgE_PrpD_C"/>
    <property type="match status" value="1"/>
</dbReference>
<dbReference type="Gene3D" id="3.30.1330.120">
    <property type="entry name" value="2-methylcitrate dehydratase PrpD"/>
    <property type="match status" value="1"/>
</dbReference>
<dbReference type="EMBL" id="LT670847">
    <property type="protein sequence ID" value="SHM42306.1"/>
    <property type="molecule type" value="Genomic_DNA"/>
</dbReference>
<evidence type="ECO:0000256" key="3">
    <source>
        <dbReference type="ARBA" id="ARBA00006174"/>
    </source>
</evidence>
<keyword evidence="7" id="KW-0456">Lyase</keyword>
<dbReference type="SUPFAM" id="SSF103378">
    <property type="entry name" value="2-methylcitrate dehydratase PrpD"/>
    <property type="match status" value="1"/>
</dbReference>
<evidence type="ECO:0000256" key="4">
    <source>
        <dbReference type="ARBA" id="ARBA00013124"/>
    </source>
</evidence>
<dbReference type="PANTHER" id="PTHR16943:SF8">
    <property type="entry name" value="2-METHYLCITRATE DEHYDRATASE"/>
    <property type="match status" value="1"/>
</dbReference>
<dbReference type="NCBIfam" id="NF006943">
    <property type="entry name" value="PRK09425.1"/>
    <property type="match status" value="1"/>
</dbReference>
<dbReference type="GO" id="GO:0047547">
    <property type="term" value="F:2-methylcitrate dehydratase activity"/>
    <property type="evidence" value="ECO:0007669"/>
    <property type="project" value="UniProtKB-EC"/>
</dbReference>
<evidence type="ECO:0000256" key="6">
    <source>
        <dbReference type="ARBA" id="ARBA00022532"/>
    </source>
</evidence>
<dbReference type="AlphaFoldDB" id="A0A1M7INC0"/>
<evidence type="ECO:0000259" key="9">
    <source>
        <dbReference type="Pfam" id="PF19305"/>
    </source>
</evidence>
<evidence type="ECO:0000313" key="11">
    <source>
        <dbReference type="Proteomes" id="UP000190911"/>
    </source>
</evidence>
<gene>
    <name evidence="10" type="ORF">SAMN05878437_2879</name>
</gene>
<evidence type="ECO:0000256" key="5">
    <source>
        <dbReference type="ARBA" id="ARBA00017240"/>
    </source>
</evidence>
<dbReference type="GO" id="GO:0019679">
    <property type="term" value="P:propionate metabolic process, methylcitrate cycle"/>
    <property type="evidence" value="ECO:0007669"/>
    <property type="project" value="InterPro"/>
</dbReference>
<accession>A0A1M7INC0</accession>
<dbReference type="InterPro" id="IPR005656">
    <property type="entry name" value="MmgE_PrpD"/>
</dbReference>
<proteinExistence type="inferred from homology"/>
<dbReference type="InterPro" id="IPR036148">
    <property type="entry name" value="MmgE/PrpD_sf"/>
</dbReference>
<reference evidence="10 11" key="1">
    <citation type="submission" date="2016-11" db="EMBL/GenBank/DDBJ databases">
        <authorList>
            <person name="Jaros S."/>
            <person name="Januszkiewicz K."/>
            <person name="Wedrychowicz H."/>
        </authorList>
    </citation>
    <scope>NUCLEOTIDE SEQUENCE [LARGE SCALE GENOMIC DNA]</scope>
    <source>
        <strain evidence="10 11">ACAM 12</strain>
    </source>
</reference>
<evidence type="ECO:0000313" key="10">
    <source>
        <dbReference type="EMBL" id="SHM42306.1"/>
    </source>
</evidence>
<dbReference type="Gene3D" id="1.10.4100.10">
    <property type="entry name" value="2-methylcitrate dehydratase PrpD"/>
    <property type="match status" value="1"/>
</dbReference>
<name>A0A1M7INC0_9GAMM</name>
<dbReference type="GO" id="GO:0006099">
    <property type="term" value="P:tricarboxylic acid cycle"/>
    <property type="evidence" value="ECO:0007669"/>
    <property type="project" value="UniProtKB-KW"/>
</dbReference>
<evidence type="ECO:0000256" key="1">
    <source>
        <dbReference type="ARBA" id="ARBA00000096"/>
    </source>
</evidence>
<dbReference type="OrthoDB" id="9797528at2"/>
<dbReference type="NCBIfam" id="TIGR02330">
    <property type="entry name" value="prpD"/>
    <property type="match status" value="1"/>
</dbReference>
<dbReference type="InterPro" id="IPR012705">
    <property type="entry name" value="2Me_IsoCit_deHydtase_PrpD"/>
</dbReference>
<feature type="domain" description="MmgE/PrpD N-terminal" evidence="8">
    <location>
        <begin position="18"/>
        <end position="267"/>
    </location>
</feature>
<evidence type="ECO:0000256" key="2">
    <source>
        <dbReference type="ARBA" id="ARBA00005026"/>
    </source>
</evidence>
<protein>
    <recommendedName>
        <fullName evidence="5">2-methylcitrate dehydratase</fullName>
        <ecNumber evidence="4">4.2.1.79</ecNumber>
    </recommendedName>
</protein>
<dbReference type="GO" id="GO:0051537">
    <property type="term" value="F:2 iron, 2 sulfur cluster binding"/>
    <property type="evidence" value="ECO:0007669"/>
    <property type="project" value="InterPro"/>
</dbReference>
<dbReference type="InterPro" id="IPR045336">
    <property type="entry name" value="MmgE_PrpD_N"/>
</dbReference>
<feature type="domain" description="MmgE/PrpD C-terminal" evidence="9">
    <location>
        <begin position="300"/>
        <end position="474"/>
    </location>
</feature>
<dbReference type="InterPro" id="IPR045337">
    <property type="entry name" value="MmgE_PrpD_C"/>
</dbReference>
<dbReference type="InterPro" id="IPR042188">
    <property type="entry name" value="MmgE/PrpD_sf_2"/>
</dbReference>
<dbReference type="RefSeq" id="WP_079554695.1">
    <property type="nucleotide sequence ID" value="NZ_LT670847.1"/>
</dbReference>